<keyword evidence="1" id="KW-0732">Signal</keyword>
<dbReference type="RefSeq" id="XP_012206026.1">
    <property type="nucleotide sequence ID" value="XM_012350636.1"/>
</dbReference>
<dbReference type="Gene3D" id="3.40.710.10">
    <property type="entry name" value="DD-peptidase/beta-lactamase superfamily"/>
    <property type="match status" value="1"/>
</dbReference>
<dbReference type="VEuPathDB" id="FungiDB:SPRG_11163"/>
<feature type="domain" description="Beta-lactamase-related" evidence="2">
    <location>
        <begin position="49"/>
        <end position="390"/>
    </location>
</feature>
<dbReference type="STRING" id="695850.A0A067C9N2"/>
<protein>
    <recommendedName>
        <fullName evidence="2">Beta-lactamase-related domain-containing protein</fullName>
    </recommendedName>
</protein>
<organism evidence="3 4">
    <name type="scientific">Saprolegnia parasitica (strain CBS 223.65)</name>
    <dbReference type="NCBI Taxonomy" id="695850"/>
    <lineage>
        <taxon>Eukaryota</taxon>
        <taxon>Sar</taxon>
        <taxon>Stramenopiles</taxon>
        <taxon>Oomycota</taxon>
        <taxon>Saprolegniomycetes</taxon>
        <taxon>Saprolegniales</taxon>
        <taxon>Saprolegniaceae</taxon>
        <taxon>Saprolegnia</taxon>
    </lineage>
</organism>
<feature type="signal peptide" evidence="1">
    <location>
        <begin position="1"/>
        <end position="21"/>
    </location>
</feature>
<evidence type="ECO:0000256" key="1">
    <source>
        <dbReference type="SAM" id="SignalP"/>
    </source>
</evidence>
<dbReference type="GeneID" id="24133227"/>
<dbReference type="InterPro" id="IPR050491">
    <property type="entry name" value="AmpC-like"/>
</dbReference>
<name>A0A067C9N2_SAPPC</name>
<evidence type="ECO:0000313" key="3">
    <source>
        <dbReference type="EMBL" id="KDO23231.1"/>
    </source>
</evidence>
<dbReference type="Proteomes" id="UP000030745">
    <property type="component" value="Unassembled WGS sequence"/>
</dbReference>
<dbReference type="Pfam" id="PF00144">
    <property type="entry name" value="Beta-lactamase"/>
    <property type="match status" value="1"/>
</dbReference>
<sequence length="546" mass="59149">MRFLFLALSSFLGLWVDQVRFIPALLPSPLTSTNGERSLQDKKAEAIAFVHDQMVTHALPGLALAVVYKNETIIASGFGTKQYGNDANAVTADTIFQIGSFSKTFIALAIGKLADEGRLHWDDPVKLRLPWFQLKDKYAEEYTTIGDLLAMNSVFASGQGDEAWMLGGVDERASVRAAAYLETAGRPLRPGYAYANMNYEILGQVIEYQTNQTWSQYLHTTFFMPLGMTHTYGAVREVPPSGDLSFAHYHCNNLVAGPFDQRMAPEVVLNGNDYIAAGSIVSSAGDLAIFSKFLLSKGAGIFRSPAIIDTMITGHNINTMHATLGPLMGYAYNADGGALTAGYGFDAVGDIMYGYQYFDKGGDTFAFKTRNGFVPSEDLGVVLLSNSEARGGASGDSWIEDRIRTYLLGIFLDVPQATLKATYESARAIADASQPSTRCDAHLFQGTPWSSLGSPVPTSDRRALVGTYVSAASPAFYGNLTLSEGNGSLLLHYGRDTAPVLIKDDGGYLWTTATAGYAFAPSLDIQHIGTNQTQVTLLRHPFVKKP</sequence>
<evidence type="ECO:0000259" key="2">
    <source>
        <dbReference type="Pfam" id="PF00144"/>
    </source>
</evidence>
<evidence type="ECO:0000313" key="4">
    <source>
        <dbReference type="Proteomes" id="UP000030745"/>
    </source>
</evidence>
<reference evidence="3 4" key="1">
    <citation type="journal article" date="2013" name="PLoS Genet.">
        <title>Distinctive expansion of potential virulence genes in the genome of the oomycete fish pathogen Saprolegnia parasitica.</title>
        <authorList>
            <person name="Jiang R.H."/>
            <person name="de Bruijn I."/>
            <person name="Haas B.J."/>
            <person name="Belmonte R."/>
            <person name="Lobach L."/>
            <person name="Christie J."/>
            <person name="van den Ackerveken G."/>
            <person name="Bottin A."/>
            <person name="Bulone V."/>
            <person name="Diaz-Moreno S.M."/>
            <person name="Dumas B."/>
            <person name="Fan L."/>
            <person name="Gaulin E."/>
            <person name="Govers F."/>
            <person name="Grenville-Briggs L.J."/>
            <person name="Horner N.R."/>
            <person name="Levin J.Z."/>
            <person name="Mammella M."/>
            <person name="Meijer H.J."/>
            <person name="Morris P."/>
            <person name="Nusbaum C."/>
            <person name="Oome S."/>
            <person name="Phillips A.J."/>
            <person name="van Rooyen D."/>
            <person name="Rzeszutek E."/>
            <person name="Saraiva M."/>
            <person name="Secombes C.J."/>
            <person name="Seidl M.F."/>
            <person name="Snel B."/>
            <person name="Stassen J.H."/>
            <person name="Sykes S."/>
            <person name="Tripathy S."/>
            <person name="van den Berg H."/>
            <person name="Vega-Arreguin J.C."/>
            <person name="Wawra S."/>
            <person name="Young S.K."/>
            <person name="Zeng Q."/>
            <person name="Dieguez-Uribeondo J."/>
            <person name="Russ C."/>
            <person name="Tyler B.M."/>
            <person name="van West P."/>
        </authorList>
    </citation>
    <scope>NUCLEOTIDE SEQUENCE [LARGE SCALE GENOMIC DNA]</scope>
    <source>
        <strain evidence="3 4">CBS 223.65</strain>
    </source>
</reference>
<dbReference type="KEGG" id="spar:SPRG_11163"/>
<proteinExistence type="predicted"/>
<keyword evidence="4" id="KW-1185">Reference proteome</keyword>
<dbReference type="InterPro" id="IPR012338">
    <property type="entry name" value="Beta-lactam/transpept-like"/>
</dbReference>
<dbReference type="AlphaFoldDB" id="A0A067C9N2"/>
<dbReference type="InterPro" id="IPR001466">
    <property type="entry name" value="Beta-lactam-related"/>
</dbReference>
<dbReference type="SUPFAM" id="SSF56601">
    <property type="entry name" value="beta-lactamase/transpeptidase-like"/>
    <property type="match status" value="1"/>
</dbReference>
<dbReference type="EMBL" id="KK583256">
    <property type="protein sequence ID" value="KDO23231.1"/>
    <property type="molecule type" value="Genomic_DNA"/>
</dbReference>
<feature type="chain" id="PRO_5001634295" description="Beta-lactamase-related domain-containing protein" evidence="1">
    <location>
        <begin position="22"/>
        <end position="546"/>
    </location>
</feature>
<dbReference type="PANTHER" id="PTHR46825:SF9">
    <property type="entry name" value="BETA-LACTAMASE-RELATED DOMAIN-CONTAINING PROTEIN"/>
    <property type="match status" value="1"/>
</dbReference>
<dbReference type="OrthoDB" id="410130at2759"/>
<dbReference type="PANTHER" id="PTHR46825">
    <property type="entry name" value="D-ALANYL-D-ALANINE-CARBOXYPEPTIDASE/ENDOPEPTIDASE AMPH"/>
    <property type="match status" value="1"/>
</dbReference>
<accession>A0A067C9N2</accession>
<gene>
    <name evidence="3" type="ORF">SPRG_11163</name>
</gene>